<accession>A0A4D6NIU0</accession>
<evidence type="ECO:0000313" key="3">
    <source>
        <dbReference type="Proteomes" id="UP000501690"/>
    </source>
</evidence>
<dbReference type="Proteomes" id="UP000501690">
    <property type="component" value="Linkage Group LG11"/>
</dbReference>
<feature type="compositionally biased region" description="Basic and acidic residues" evidence="1">
    <location>
        <begin position="75"/>
        <end position="91"/>
    </location>
</feature>
<feature type="region of interest" description="Disordered" evidence="1">
    <location>
        <begin position="24"/>
        <end position="91"/>
    </location>
</feature>
<reference evidence="2 3" key="1">
    <citation type="submission" date="2019-04" db="EMBL/GenBank/DDBJ databases">
        <title>An improved genome assembly and genetic linkage map for asparagus bean, Vigna unguiculata ssp. sesquipedialis.</title>
        <authorList>
            <person name="Xia Q."/>
            <person name="Zhang R."/>
            <person name="Dong Y."/>
        </authorList>
    </citation>
    <scope>NUCLEOTIDE SEQUENCE [LARGE SCALE GENOMIC DNA]</scope>
    <source>
        <tissue evidence="2">Leaf</tissue>
    </source>
</reference>
<sequence length="91" mass="10061">MVLTAQESQIEQFNILVPVQYLMPDNPLTAAPSTDSTDRDIQPSPAPPDHHNAASSSPFSNYPNDGGRTYPRRSGRTDPCRRDPRRGGRRG</sequence>
<evidence type="ECO:0000256" key="1">
    <source>
        <dbReference type="SAM" id="MobiDB-lite"/>
    </source>
</evidence>
<name>A0A4D6NIU0_VIGUN</name>
<organism evidence="2 3">
    <name type="scientific">Vigna unguiculata</name>
    <name type="common">Cowpea</name>
    <dbReference type="NCBI Taxonomy" id="3917"/>
    <lineage>
        <taxon>Eukaryota</taxon>
        <taxon>Viridiplantae</taxon>
        <taxon>Streptophyta</taxon>
        <taxon>Embryophyta</taxon>
        <taxon>Tracheophyta</taxon>
        <taxon>Spermatophyta</taxon>
        <taxon>Magnoliopsida</taxon>
        <taxon>eudicotyledons</taxon>
        <taxon>Gunneridae</taxon>
        <taxon>Pentapetalae</taxon>
        <taxon>rosids</taxon>
        <taxon>fabids</taxon>
        <taxon>Fabales</taxon>
        <taxon>Fabaceae</taxon>
        <taxon>Papilionoideae</taxon>
        <taxon>50 kb inversion clade</taxon>
        <taxon>NPAAA clade</taxon>
        <taxon>indigoferoid/millettioid clade</taxon>
        <taxon>Phaseoleae</taxon>
        <taxon>Vigna</taxon>
    </lineage>
</organism>
<dbReference type="AlphaFoldDB" id="A0A4D6NIU0"/>
<evidence type="ECO:0000313" key="2">
    <source>
        <dbReference type="EMBL" id="QCE13690.1"/>
    </source>
</evidence>
<protein>
    <submittedName>
        <fullName evidence="2">Uncharacterized protein</fullName>
    </submittedName>
</protein>
<dbReference type="EMBL" id="CP039355">
    <property type="protein sequence ID" value="QCE13690.1"/>
    <property type="molecule type" value="Genomic_DNA"/>
</dbReference>
<feature type="compositionally biased region" description="Polar residues" evidence="1">
    <location>
        <begin position="53"/>
        <end position="63"/>
    </location>
</feature>
<proteinExistence type="predicted"/>
<keyword evidence="3" id="KW-1185">Reference proteome</keyword>
<gene>
    <name evidence="2" type="ORF">DEO72_LG11g686</name>
</gene>